<accession>A0ABP9LUQ8</accession>
<reference evidence="5" key="1">
    <citation type="journal article" date="2019" name="Int. J. Syst. Evol. Microbiol.">
        <title>The Global Catalogue of Microorganisms (GCM) 10K type strain sequencing project: providing services to taxonomists for standard genome sequencing and annotation.</title>
        <authorList>
            <consortium name="The Broad Institute Genomics Platform"/>
            <consortium name="The Broad Institute Genome Sequencing Center for Infectious Disease"/>
            <person name="Wu L."/>
            <person name="Ma J."/>
        </authorList>
    </citation>
    <scope>NUCLEOTIDE SEQUENCE [LARGE SCALE GENOMIC DNA]</scope>
    <source>
        <strain evidence="5">JCM 18959</strain>
    </source>
</reference>
<evidence type="ECO:0000259" key="3">
    <source>
        <dbReference type="PROSITE" id="PS50234"/>
    </source>
</evidence>
<dbReference type="PROSITE" id="PS50234">
    <property type="entry name" value="VWFA"/>
    <property type="match status" value="1"/>
</dbReference>
<feature type="compositionally biased region" description="Polar residues" evidence="1">
    <location>
        <begin position="1070"/>
        <end position="1084"/>
    </location>
</feature>
<dbReference type="EMBL" id="BAABKZ010000001">
    <property type="protein sequence ID" value="GAA5085875.1"/>
    <property type="molecule type" value="Genomic_DNA"/>
</dbReference>
<proteinExistence type="predicted"/>
<protein>
    <recommendedName>
        <fullName evidence="3">VWFA domain-containing protein</fullName>
    </recommendedName>
</protein>
<dbReference type="Pfam" id="PF19403">
    <property type="entry name" value="SpaA_2"/>
    <property type="match status" value="10"/>
</dbReference>
<feature type="region of interest" description="Disordered" evidence="1">
    <location>
        <begin position="1059"/>
        <end position="1088"/>
    </location>
</feature>
<keyword evidence="5" id="KW-1185">Reference proteome</keyword>
<keyword evidence="2" id="KW-0812">Transmembrane</keyword>
<keyword evidence="2" id="KW-0472">Membrane</keyword>
<dbReference type="SUPFAM" id="SSF53300">
    <property type="entry name" value="vWA-like"/>
    <property type="match status" value="1"/>
</dbReference>
<evidence type="ECO:0000256" key="2">
    <source>
        <dbReference type="SAM" id="Phobius"/>
    </source>
</evidence>
<evidence type="ECO:0000313" key="4">
    <source>
        <dbReference type="EMBL" id="GAA5085875.1"/>
    </source>
</evidence>
<dbReference type="InterPro" id="IPR036465">
    <property type="entry name" value="vWFA_dom_sf"/>
</dbReference>
<feature type="domain" description="VWFA" evidence="3">
    <location>
        <begin position="186"/>
        <end position="381"/>
    </location>
</feature>
<dbReference type="CDD" id="cd00198">
    <property type="entry name" value="vWFA"/>
    <property type="match status" value="1"/>
</dbReference>
<name>A0ABP9LUQ8_9MICO</name>
<dbReference type="Gene3D" id="3.40.50.410">
    <property type="entry name" value="von Willebrand factor, type A domain"/>
    <property type="match status" value="1"/>
</dbReference>
<sequence>MRPISAFLTVAVVVVATAVVGIPAPAIAVVPPATGNNAVITVKVGSDRVGTSAVSNLAGVQLGLFTTQVGTTPVAGFGTCSSDAGGDCNFIVPNTQDGGANRDARYWVKQIGAPAGYFTNSTLAVGTTPAATPYAFQTGTQLRNGQTYSSSVDFMISTGNTNDTASGGIWQDSRTNPVLPAQCGLNAAIVADLSNSVTAADLISLKSAANTFVNALTGTPSTMSLFTFATSSPAAGATNINRPALSPVSTTAGAAVVSSWVNAWALPGGAGGGTNWDQAFASVAGAPEIYDVVVVITDGNPTYYGNPTQGPGNRTRFREVENGIFSANAVKAQGSRIIAMGVGAGVSGSPANLRAISGVTANSDYYQATDYTAAGEALRALALGSCNGSLTVVKQVVPPATPVGSTAGAQPAGGWDFGASTTTSGVTINPASGTTSATTGAVNYELTFPGGTTAASVTVTETPQAGYALNPIGGFNAVCTRVDTGASLPVTNTTNGFTVTANSGFPASCVVYNRAPQPPATIQVAKTWIVNGVAFEDGSQPADLAATLRLQGADWPWSTVQTGHNAGDVVGITETTSISPASLCTVTSQRVTLANGTTVDLALPYNATLAAGANAYRITNTVNCPSRLTLVKNVLNGPAADSAWTLTAVAPAGALVGPAGVTGVTAPVTPLVTYPLTESAGDARYVQQVTAGAVAIPGSTISWFCSQVDPTTGTIIPGFSDGLNGGVTVPPGMAVSCEARNQTASLTLTKVVVNTHGGTAVPGDWNLTATPGANPFGLTAQTVQGSSAGVEIFVRPGQPYVLTESAGPAGYTLAGIQCITSIAPGMPRELTSITLEVGEIGVCTYTNIDQPAHLTLVKTVTNTNGGTALPTAWTLAADGPTPISGTSGSAPVTNAEIDAGTYTLSESAGPAGYTAGTWSCTAGTLTGSSLVLPVGLSATCTIDNDDQPAQLTLVKTVTNDNGGTAPPTAWTLTATGATPISGATGSSSVTNATVDAGTYTLSETGGPAGYTAGNWSCTGGTLTGASLVLTPGAAATCTINNNDQPAQLTLVKVVDPAESGSGRLPADWTLTASGPTPASGNGDPTSPGGVNARVVSAGTYMLSETGPAGFTPGTWSCTGGALTGASVVVPNGGSVTCTITNTAVAPQLTLVKVVDNGSTGATTPPTAWTLTAANGASTISGVTGSSDVTSAAAVVGTYSLSESGPSGYTASAWICIGAESSTATTVTLVEGSAATCTITNTATDPTLTLIKVVDNGTSGGTAAPADWTLTAVNGGSTISGPGGDPSVIGATAIAGTYALSETGPAGYEASAWTCSGAGSTTATSVTLAPGENATCTITNTAIVPTLTLIKVVENGDTGASIPPTAWTLAAAGATTISGATGSPEVTAAAVVTGTYDLSESGPAGYAASDWSCTGAGAFTPTSVTVGVGDAASCTIVNTPIAPELTLIKSVENAFGGTADPTDWTLAAAGPVTISGATGSTDVTSAPVQVGMYALSESGGPTGYDASSWVCDGATGTTDTTVTLAPGETATCSITNSDRPATLTLVKVVQNVHGGTQPSTAWTLTAEGPTTISGVTGSMPVTAASVDAGTYTLSETGPSGYDAALWSCTGAPVTGASVLIALGTQAVCTIVNTDQAPPPPLPPTGGTFAPWGVPALAMVLSGILLVVIDRRRRAGADRASMRS</sequence>
<dbReference type="InterPro" id="IPR045826">
    <property type="entry name" value="SpaA_PFL_dom_2"/>
</dbReference>
<comment type="caution">
    <text evidence="4">The sequence shown here is derived from an EMBL/GenBank/DDBJ whole genome shotgun (WGS) entry which is preliminary data.</text>
</comment>
<organism evidence="4 5">
    <name type="scientific">Microbacterium yannicii</name>
    <dbReference type="NCBI Taxonomy" id="671622"/>
    <lineage>
        <taxon>Bacteria</taxon>
        <taxon>Bacillati</taxon>
        <taxon>Actinomycetota</taxon>
        <taxon>Actinomycetes</taxon>
        <taxon>Micrococcales</taxon>
        <taxon>Microbacteriaceae</taxon>
        <taxon>Microbacterium</taxon>
    </lineage>
</organism>
<gene>
    <name evidence="4" type="ORF">GCM10025760_05270</name>
</gene>
<evidence type="ECO:0000313" key="5">
    <source>
        <dbReference type="Proteomes" id="UP001501407"/>
    </source>
</evidence>
<feature type="transmembrane region" description="Helical" evidence="2">
    <location>
        <begin position="1647"/>
        <end position="1667"/>
    </location>
</feature>
<evidence type="ECO:0000256" key="1">
    <source>
        <dbReference type="SAM" id="MobiDB-lite"/>
    </source>
</evidence>
<dbReference type="InterPro" id="IPR002035">
    <property type="entry name" value="VWF_A"/>
</dbReference>
<keyword evidence="2" id="KW-1133">Transmembrane helix</keyword>
<dbReference type="Proteomes" id="UP001501407">
    <property type="component" value="Unassembled WGS sequence"/>
</dbReference>